<organism evidence="21 22">
    <name type="scientific">Pteropus vampyrus</name>
    <name type="common">Large flying fox</name>
    <dbReference type="NCBI Taxonomy" id="132908"/>
    <lineage>
        <taxon>Eukaryota</taxon>
        <taxon>Metazoa</taxon>
        <taxon>Chordata</taxon>
        <taxon>Craniata</taxon>
        <taxon>Vertebrata</taxon>
        <taxon>Euteleostomi</taxon>
        <taxon>Mammalia</taxon>
        <taxon>Eutheria</taxon>
        <taxon>Laurasiatheria</taxon>
        <taxon>Chiroptera</taxon>
        <taxon>Yinpterochiroptera</taxon>
        <taxon>Pteropodoidea</taxon>
        <taxon>Pteropodidae</taxon>
        <taxon>Pteropodinae</taxon>
        <taxon>Pteropus</taxon>
    </lineage>
</organism>
<feature type="compositionally biased region" description="Low complexity" evidence="18">
    <location>
        <begin position="186"/>
        <end position="200"/>
    </location>
</feature>
<evidence type="ECO:0000256" key="17">
    <source>
        <dbReference type="ARBA" id="ARBA00082272"/>
    </source>
</evidence>
<dbReference type="PANTHER" id="PTHR24100">
    <property type="entry name" value="BUTYROPHILIN"/>
    <property type="match status" value="1"/>
</dbReference>
<reference evidence="22" key="1">
    <citation type="submission" date="2025-08" db="UniProtKB">
        <authorList>
            <consortium name="RefSeq"/>
        </authorList>
    </citation>
    <scope>IDENTIFICATION</scope>
    <source>
        <tissue evidence="22">Kidney</tissue>
    </source>
</reference>
<feature type="compositionally biased region" description="Pro residues" evidence="18">
    <location>
        <begin position="482"/>
        <end position="496"/>
    </location>
</feature>
<dbReference type="InterPro" id="IPR036179">
    <property type="entry name" value="Ig-like_dom_sf"/>
</dbReference>
<dbReference type="InterPro" id="IPR053896">
    <property type="entry name" value="BTN3A2-like_Ig-C"/>
</dbReference>
<dbReference type="PROSITE" id="PS50835">
    <property type="entry name" value="IG_LIKE"/>
    <property type="match status" value="1"/>
</dbReference>
<keyword evidence="12" id="KW-0325">Glycoprotein</keyword>
<feature type="domain" description="Ig-like" evidence="20">
    <location>
        <begin position="85"/>
        <end position="152"/>
    </location>
</feature>
<name>A0A6P6BP71_PTEVA</name>
<keyword evidence="5" id="KW-0732">Signal</keyword>
<dbReference type="GO" id="GO:0005102">
    <property type="term" value="F:signaling receptor binding"/>
    <property type="evidence" value="ECO:0007669"/>
    <property type="project" value="TreeGrafter"/>
</dbReference>
<comment type="subcellular location">
    <subcellularLocation>
        <location evidence="1">Cell membrane</location>
        <topology evidence="1">Single-pass type I membrane protein</topology>
    </subcellularLocation>
</comment>
<evidence type="ECO:0000256" key="13">
    <source>
        <dbReference type="ARBA" id="ARBA00023319"/>
    </source>
</evidence>
<evidence type="ECO:0000256" key="4">
    <source>
        <dbReference type="ARBA" id="ARBA00022692"/>
    </source>
</evidence>
<dbReference type="CTD" id="23308"/>
<evidence type="ECO:0000256" key="18">
    <source>
        <dbReference type="SAM" id="MobiDB-lite"/>
    </source>
</evidence>
<evidence type="ECO:0000313" key="21">
    <source>
        <dbReference type="Proteomes" id="UP000515202"/>
    </source>
</evidence>
<evidence type="ECO:0000256" key="5">
    <source>
        <dbReference type="ARBA" id="ARBA00022729"/>
    </source>
</evidence>
<feature type="transmembrane region" description="Helical" evidence="19">
    <location>
        <begin position="213"/>
        <end position="232"/>
    </location>
</feature>
<evidence type="ECO:0000256" key="6">
    <source>
        <dbReference type="ARBA" id="ARBA00022859"/>
    </source>
</evidence>
<dbReference type="InterPro" id="IPR050504">
    <property type="entry name" value="IgSF_BTN/MOG"/>
</dbReference>
<dbReference type="KEGG" id="pvp:105303037"/>
<comment type="similarity">
    <text evidence="2">Belongs to the immunoglobulin superfamily. BTN/MOG family.</text>
</comment>
<accession>A0A6P6BP71</accession>
<dbReference type="Gene3D" id="2.60.40.10">
    <property type="entry name" value="Immunoglobulins"/>
    <property type="match status" value="1"/>
</dbReference>
<evidence type="ECO:0000256" key="11">
    <source>
        <dbReference type="ARBA" id="ARBA00023157"/>
    </source>
</evidence>
<evidence type="ECO:0000256" key="10">
    <source>
        <dbReference type="ARBA" id="ARBA00023136"/>
    </source>
</evidence>
<evidence type="ECO:0000259" key="20">
    <source>
        <dbReference type="PROSITE" id="PS50835"/>
    </source>
</evidence>
<keyword evidence="3" id="KW-1003">Cell membrane</keyword>
<feature type="region of interest" description="Disordered" evidence="18">
    <location>
        <begin position="249"/>
        <end position="268"/>
    </location>
</feature>
<evidence type="ECO:0000256" key="12">
    <source>
        <dbReference type="ARBA" id="ARBA00023180"/>
    </source>
</evidence>
<feature type="region of interest" description="Disordered" evidence="18">
    <location>
        <begin position="186"/>
        <end position="207"/>
    </location>
</feature>
<evidence type="ECO:0000313" key="22">
    <source>
        <dbReference type="RefSeq" id="XP_023376903.1"/>
    </source>
</evidence>
<dbReference type="OrthoDB" id="10055806at2759"/>
<feature type="region of interest" description="Disordered" evidence="18">
    <location>
        <begin position="324"/>
        <end position="387"/>
    </location>
</feature>
<dbReference type="GeneID" id="105303037"/>
<dbReference type="GO" id="GO:0050852">
    <property type="term" value="P:T cell receptor signaling pathway"/>
    <property type="evidence" value="ECO:0007669"/>
    <property type="project" value="TreeGrafter"/>
</dbReference>
<feature type="region of interest" description="Disordered" evidence="18">
    <location>
        <begin position="404"/>
        <end position="496"/>
    </location>
</feature>
<feature type="region of interest" description="Disordered" evidence="18">
    <location>
        <begin position="1"/>
        <end position="22"/>
    </location>
</feature>
<evidence type="ECO:0000256" key="9">
    <source>
        <dbReference type="ARBA" id="ARBA00023130"/>
    </source>
</evidence>
<keyword evidence="9" id="KW-1064">Adaptive immunity</keyword>
<sequence>MVGTPTCAEAGVGSVGPGTRADPVTIRDACGRALQDAVHVWSNIPAVRSPGLLLLLLSGLRAGEARASGSPGNLAGVSPGEPPKPQLLKSKEQGRTLQSRPRPDQDEELTFTCRSTDGYPRPNVYWINRTDNSLLSKALHNSSVSLNSRGLYDVVSVLRVPRTPNLDVGCCIENVLLHQNLTVSSQAKTGTSTGTKSSITEPGGTAREGKSNALVAVLVLGLVAVAVTVGWACRSQRLPCRHYAGTRRGASPCSQTTSDETHRPGRGWGFCEMPRGRASHGSLRTDSSRLVAEGDHLPQPAPLTSGFTDRASCLEGTRRGLPCRVDAWPRGERTGRLPGPTAALRRISEREGAPPPLPRSRAERAQDGSFPPAAPALPAPQPAPNLRCGQGLPRRLCWCAPQTQKTADSASSRGSSGRASDLGYGGQKPGLHLGAAQGSHEEKPPQKGPPGASEWGSGTDGGALGKAQEFPECTCGSCPTAHHPPPPARPAPRTPG</sequence>
<dbReference type="GO" id="GO:0042113">
    <property type="term" value="P:B cell activation"/>
    <property type="evidence" value="ECO:0007669"/>
    <property type="project" value="UniProtKB-KW"/>
</dbReference>
<keyword evidence="4 19" id="KW-0812">Transmembrane</keyword>
<dbReference type="GO" id="GO:0009897">
    <property type="term" value="C:external side of plasma membrane"/>
    <property type="evidence" value="ECO:0007669"/>
    <property type="project" value="TreeGrafter"/>
</dbReference>
<dbReference type="RefSeq" id="XP_023376903.1">
    <property type="nucleotide sequence ID" value="XM_023521135.1"/>
</dbReference>
<keyword evidence="8 19" id="KW-1133">Transmembrane helix</keyword>
<dbReference type="InterPro" id="IPR013783">
    <property type="entry name" value="Ig-like_fold"/>
</dbReference>
<protein>
    <recommendedName>
        <fullName evidence="14">ICOS ligand</fullName>
    </recommendedName>
    <alternativeName>
        <fullName evidence="16">B7 homolog 2</fullName>
    </alternativeName>
    <alternativeName>
        <fullName evidence="15">B7-like protein Gl50</fullName>
    </alternativeName>
    <alternativeName>
        <fullName evidence="17">B7-related protein 1</fullName>
    </alternativeName>
</protein>
<dbReference type="Proteomes" id="UP000515202">
    <property type="component" value="Unplaced"/>
</dbReference>
<dbReference type="SUPFAM" id="SSF48726">
    <property type="entry name" value="Immunoglobulin"/>
    <property type="match status" value="1"/>
</dbReference>
<dbReference type="Pfam" id="PF22705">
    <property type="entry name" value="C2-set_3"/>
    <property type="match status" value="1"/>
</dbReference>
<evidence type="ECO:0000256" key="3">
    <source>
        <dbReference type="ARBA" id="ARBA00022475"/>
    </source>
</evidence>
<keyword evidence="10 19" id="KW-0472">Membrane</keyword>
<evidence type="ECO:0000256" key="1">
    <source>
        <dbReference type="ARBA" id="ARBA00004251"/>
    </source>
</evidence>
<evidence type="ECO:0000256" key="16">
    <source>
        <dbReference type="ARBA" id="ARBA00081259"/>
    </source>
</evidence>
<feature type="compositionally biased region" description="Pro residues" evidence="18">
    <location>
        <begin position="372"/>
        <end position="383"/>
    </location>
</feature>
<keyword evidence="13" id="KW-0393">Immunoglobulin domain</keyword>
<evidence type="ECO:0000256" key="2">
    <source>
        <dbReference type="ARBA" id="ARBA00007591"/>
    </source>
</evidence>
<evidence type="ECO:0000256" key="19">
    <source>
        <dbReference type="SAM" id="Phobius"/>
    </source>
</evidence>
<dbReference type="GO" id="GO:0002250">
    <property type="term" value="P:adaptive immune response"/>
    <property type="evidence" value="ECO:0007669"/>
    <property type="project" value="UniProtKB-KW"/>
</dbReference>
<evidence type="ECO:0000256" key="8">
    <source>
        <dbReference type="ARBA" id="ARBA00022989"/>
    </source>
</evidence>
<keyword evidence="21" id="KW-1185">Reference proteome</keyword>
<dbReference type="AlphaFoldDB" id="A0A6P6BP71"/>
<dbReference type="GO" id="GO:0042104">
    <property type="term" value="P:positive regulation of activated T cell proliferation"/>
    <property type="evidence" value="ECO:0007669"/>
    <property type="project" value="UniProtKB-ARBA"/>
</dbReference>
<gene>
    <name evidence="22" type="primary">ICOSLG</name>
</gene>
<evidence type="ECO:0000256" key="7">
    <source>
        <dbReference type="ARBA" id="ARBA00022936"/>
    </source>
</evidence>
<dbReference type="InterPro" id="IPR007110">
    <property type="entry name" value="Ig-like_dom"/>
</dbReference>
<feature type="compositionally biased region" description="Low complexity" evidence="18">
    <location>
        <begin position="408"/>
        <end position="421"/>
    </location>
</feature>
<dbReference type="GO" id="GO:0001817">
    <property type="term" value="P:regulation of cytokine production"/>
    <property type="evidence" value="ECO:0007669"/>
    <property type="project" value="TreeGrafter"/>
</dbReference>
<keyword evidence="11" id="KW-1015">Disulfide bond</keyword>
<evidence type="ECO:0000256" key="15">
    <source>
        <dbReference type="ARBA" id="ARBA00080938"/>
    </source>
</evidence>
<keyword evidence="6" id="KW-0391">Immunity</keyword>
<feature type="region of interest" description="Disordered" evidence="18">
    <location>
        <begin position="67"/>
        <end position="115"/>
    </location>
</feature>
<dbReference type="PANTHER" id="PTHR24100:SF151">
    <property type="entry name" value="ICOS LIGAND"/>
    <property type="match status" value="1"/>
</dbReference>
<dbReference type="FunFam" id="2.60.40.10:FF:000996">
    <property type="entry name" value="ICOS ligand isoform X2"/>
    <property type="match status" value="1"/>
</dbReference>
<keyword evidence="7" id="KW-0075">B-cell activation</keyword>
<proteinExistence type="inferred from homology"/>
<evidence type="ECO:0000256" key="14">
    <source>
        <dbReference type="ARBA" id="ARBA00068217"/>
    </source>
</evidence>